<dbReference type="FunFam" id="3.40.50.2000:FF:000034">
    <property type="entry name" value="Alpha-1,4 glucan phosphorylase"/>
    <property type="match status" value="1"/>
</dbReference>
<keyword evidence="8 11" id="KW-0663">Pyridoxal phosphate</keyword>
<gene>
    <name evidence="13" type="primary">glgP</name>
    <name evidence="13" type="ORF">N5580_01095</name>
</gene>
<dbReference type="GeneID" id="78235387"/>
<dbReference type="Proteomes" id="UP001211544">
    <property type="component" value="Chromosome"/>
</dbReference>
<dbReference type="GO" id="GO:0005737">
    <property type="term" value="C:cytoplasm"/>
    <property type="evidence" value="ECO:0007669"/>
    <property type="project" value="TreeGrafter"/>
</dbReference>
<dbReference type="NCBIfam" id="NF011562">
    <property type="entry name" value="PRK14986.1"/>
    <property type="match status" value="1"/>
</dbReference>
<name>A0AAJ5QJP4_9GAMM</name>
<dbReference type="PIRSF" id="PIRSF000460">
    <property type="entry name" value="Pprylas_GlgP"/>
    <property type="match status" value="1"/>
</dbReference>
<dbReference type="Gene3D" id="3.40.50.2000">
    <property type="entry name" value="Glycogen Phosphorylase B"/>
    <property type="match status" value="2"/>
</dbReference>
<evidence type="ECO:0000256" key="3">
    <source>
        <dbReference type="ARBA" id="ARBA00006047"/>
    </source>
</evidence>
<evidence type="ECO:0000256" key="11">
    <source>
        <dbReference type="PIRSR" id="PIRSR000460-1"/>
    </source>
</evidence>
<dbReference type="SUPFAM" id="SSF53756">
    <property type="entry name" value="UDP-Glycosyltransferase/glycogen phosphorylase"/>
    <property type="match status" value="1"/>
</dbReference>
<evidence type="ECO:0000256" key="6">
    <source>
        <dbReference type="ARBA" id="ARBA00022676"/>
    </source>
</evidence>
<dbReference type="EMBL" id="CP104758">
    <property type="protein sequence ID" value="WBG91195.1"/>
    <property type="molecule type" value="Genomic_DNA"/>
</dbReference>
<evidence type="ECO:0000313" key="14">
    <source>
        <dbReference type="Proteomes" id="UP001211544"/>
    </source>
</evidence>
<dbReference type="PANTHER" id="PTHR11468">
    <property type="entry name" value="GLYCOGEN PHOSPHORYLASE"/>
    <property type="match status" value="1"/>
</dbReference>
<keyword evidence="6 12" id="KW-0328">Glycosyltransferase</keyword>
<dbReference type="InterPro" id="IPR000811">
    <property type="entry name" value="Glyco_trans_35"/>
</dbReference>
<dbReference type="Pfam" id="PF00343">
    <property type="entry name" value="Phosphorylase"/>
    <property type="match status" value="1"/>
</dbReference>
<evidence type="ECO:0000256" key="12">
    <source>
        <dbReference type="RuleBase" id="RU000587"/>
    </source>
</evidence>
<keyword evidence="14" id="KW-1185">Reference proteome</keyword>
<dbReference type="GO" id="GO:0030170">
    <property type="term" value="F:pyridoxal phosphate binding"/>
    <property type="evidence" value="ECO:0007669"/>
    <property type="project" value="InterPro"/>
</dbReference>
<evidence type="ECO:0000256" key="7">
    <source>
        <dbReference type="ARBA" id="ARBA00022679"/>
    </source>
</evidence>
<comment type="cofactor">
    <cofactor evidence="2 12">
        <name>pyridoxal 5'-phosphate</name>
        <dbReference type="ChEBI" id="CHEBI:597326"/>
    </cofactor>
</comment>
<evidence type="ECO:0000256" key="2">
    <source>
        <dbReference type="ARBA" id="ARBA00001933"/>
    </source>
</evidence>
<dbReference type="GO" id="GO:0008184">
    <property type="term" value="F:glycogen phosphorylase activity"/>
    <property type="evidence" value="ECO:0007669"/>
    <property type="project" value="InterPro"/>
</dbReference>
<dbReference type="AlphaFoldDB" id="A0AAJ5QJP4"/>
<accession>A0AAJ5QJP4</accession>
<feature type="modified residue" description="N6-(pyridoxal phosphate)lysine" evidence="11">
    <location>
        <position position="662"/>
    </location>
</feature>
<evidence type="ECO:0000256" key="8">
    <source>
        <dbReference type="ARBA" id="ARBA00022898"/>
    </source>
</evidence>
<sequence length="815" mass="93435">MNAPFNYTSPTLTVEALKHSIAYKLMFTIGKDPSVANQHDWLNASLLAVRDRMVERWLRSSRAQLSQDVRQVYYLSMEFLLGRTLGNALMAMGIYDDLNQALDEMGLNLADLMEEENDPGLGNGGLGRLAACFLDSLATLGLPGRGYGIRYDYGMFRQNIIDGEQKESPDYWLEYGNPWEFQRYNTRYKVRFGGRIQHEGAKVRWLETEEIVAMAYDQIIPGFDTDATNTLRLWGAQASNEINLGKFNEGDYFAAVEDKNHSENVSRVLYPDDSTYSGRELRLRQEYFLVSATVQDILNRHWQMHKTWDNLADKIAIHLNDTHPVLAIPELMRLLIDDHKFTWDDAFEVTCQVFSYTNHTLMSEALETWPVEMIGKILPRHLGIIFEINDYFLKTIQEYYPDDWDLLSRISIIDENNGRRIRMAWLAVVVSHKVNGVSELHSNLMVQSLFADFARLFPGRFCNKTNGVTPRRWLALANPALSELLDEEIGRTWRTDLSQLAELNQKIDYPAFIEKVADAKFDNKRRLADWVAKNMDVVLDPNALFDVQIKRIHEYKRQLLNVLHVITRYNRIKADPTADWVPRVNIFAGKAASAYYTAKHIIHLINDVASVINNDPQVKNKLKVVFIPNYSVSLAQIIIPAADLSEQISTAGTEASGTSNMKFALNGALTIGTLDGANVEMLEHIGEENIFIFGNTTPQVEALRAGGYNPRKYYEEDAELHQVLTQIASGVFSPQEPGRYRNLFDSLVNFGDHYQLLADYRSYVDTQDKVDELYRKPEEWQRRAALNIANMGYFSSDRTIQEYADEIWHIKPVRL</sequence>
<evidence type="ECO:0000256" key="1">
    <source>
        <dbReference type="ARBA" id="ARBA00001275"/>
    </source>
</evidence>
<evidence type="ECO:0000256" key="4">
    <source>
        <dbReference type="ARBA" id="ARBA00022533"/>
    </source>
</evidence>
<comment type="function">
    <text evidence="10">Phosphorylase is an important allosteric enzyme in carbohydrate metabolism. Enzymes from different sources differ in their regulatory mechanisms and in their natural substrates. However, all known phosphorylases share catalytic and structural properties.</text>
</comment>
<comment type="catalytic activity">
    <reaction evidence="1 12">
        <text>[(1-&gt;4)-alpha-D-glucosyl](n) + phosphate = [(1-&gt;4)-alpha-D-glucosyl](n-1) + alpha-D-glucose 1-phosphate</text>
        <dbReference type="Rhea" id="RHEA:41732"/>
        <dbReference type="Rhea" id="RHEA-COMP:9584"/>
        <dbReference type="Rhea" id="RHEA-COMP:9586"/>
        <dbReference type="ChEBI" id="CHEBI:15444"/>
        <dbReference type="ChEBI" id="CHEBI:43474"/>
        <dbReference type="ChEBI" id="CHEBI:58601"/>
        <dbReference type="EC" id="2.4.1.1"/>
    </reaction>
</comment>
<protein>
    <recommendedName>
        <fullName evidence="12">Alpha-1,4 glucan phosphorylase</fullName>
        <ecNumber evidence="12">2.4.1.1</ecNumber>
    </recommendedName>
</protein>
<keyword evidence="7 12" id="KW-0808">Transferase</keyword>
<evidence type="ECO:0000256" key="10">
    <source>
        <dbReference type="ARBA" id="ARBA00025174"/>
    </source>
</evidence>
<evidence type="ECO:0000256" key="9">
    <source>
        <dbReference type="ARBA" id="ARBA00023277"/>
    </source>
</evidence>
<evidence type="ECO:0000313" key="13">
    <source>
        <dbReference type="EMBL" id="WBG91195.1"/>
    </source>
</evidence>
<dbReference type="EC" id="2.4.1.1" evidence="12"/>
<keyword evidence="5" id="KW-0321">Glycogen metabolism</keyword>
<dbReference type="KEGG" id="kpie:N5580_01095"/>
<evidence type="ECO:0000256" key="5">
    <source>
        <dbReference type="ARBA" id="ARBA00022600"/>
    </source>
</evidence>
<dbReference type="RefSeq" id="WP_120457241.1">
    <property type="nucleotide sequence ID" value="NZ_CP104758.1"/>
</dbReference>
<dbReference type="GO" id="GO:0005980">
    <property type="term" value="P:glycogen catabolic process"/>
    <property type="evidence" value="ECO:0007669"/>
    <property type="project" value="TreeGrafter"/>
</dbReference>
<reference evidence="13 14" key="1">
    <citation type="journal article" date="2022" name="J Glob Antimicrob Resist">
        <title>First complete genome of a multidrug resistant strain of the novel human pathogen Kalamiella piersonii (GABEKP28) identified in human saliva.</title>
        <authorList>
            <person name="McDonagh F."/>
            <person name="Singh N.K."/>
            <person name="Venkateswaran K."/>
            <person name="Lonappan A.M."/>
            <person name="Hallahan B."/>
            <person name="Tuohy A."/>
            <person name="Burke L."/>
            <person name="Kovarova A."/>
            <person name="Miliotis G."/>
        </authorList>
    </citation>
    <scope>NUCLEOTIDE SEQUENCE [LARGE SCALE GENOMIC DNA]</scope>
    <source>
        <strain evidence="13 14">GABEKP28</strain>
    </source>
</reference>
<keyword evidence="4" id="KW-0021">Allosteric enzyme</keyword>
<organism evidence="13 14">
    <name type="scientific">Pantoea piersonii</name>
    <dbReference type="NCBI Taxonomy" id="2364647"/>
    <lineage>
        <taxon>Bacteria</taxon>
        <taxon>Pseudomonadati</taxon>
        <taxon>Pseudomonadota</taxon>
        <taxon>Gammaproteobacteria</taxon>
        <taxon>Enterobacterales</taxon>
        <taxon>Erwiniaceae</taxon>
        <taxon>Pantoea</taxon>
    </lineage>
</organism>
<keyword evidence="9 12" id="KW-0119">Carbohydrate metabolism</keyword>
<comment type="similarity">
    <text evidence="3 12">Belongs to the glycogen phosphorylase family.</text>
</comment>
<proteinExistence type="inferred from homology"/>
<dbReference type="FunFam" id="3.40.50.2000:FF:000003">
    <property type="entry name" value="Alpha-1,4 glucan phosphorylase"/>
    <property type="match status" value="1"/>
</dbReference>
<dbReference type="NCBIfam" id="TIGR02093">
    <property type="entry name" value="P_ylase"/>
    <property type="match status" value="1"/>
</dbReference>
<comment type="function">
    <text evidence="12">Allosteric enzyme that catalyzes the rate-limiting step in glycogen catabolism, the phosphorolytic cleavage of glycogen to produce glucose-1-phosphate, and plays a central role in maintaining cellular and organismal glucose homeostasis.</text>
</comment>
<dbReference type="PANTHER" id="PTHR11468:SF3">
    <property type="entry name" value="GLYCOGEN PHOSPHORYLASE, LIVER FORM"/>
    <property type="match status" value="1"/>
</dbReference>
<dbReference type="InterPro" id="IPR011833">
    <property type="entry name" value="Glycg_phsphrylas"/>
</dbReference>
<dbReference type="PROSITE" id="PS00102">
    <property type="entry name" value="PHOSPHORYLASE"/>
    <property type="match status" value="1"/>
</dbReference>
<dbReference type="InterPro" id="IPR035090">
    <property type="entry name" value="Pyridoxal_P_attach_site"/>
</dbReference>
<dbReference type="CDD" id="cd04300">
    <property type="entry name" value="GT35_Glycogen_Phosphorylase"/>
    <property type="match status" value="1"/>
</dbReference>